<dbReference type="Proteomes" id="UP000593573">
    <property type="component" value="Unassembled WGS sequence"/>
</dbReference>
<sequence>MADATYKARSLEETPTWAVAVVCLVLVVISIIIEHAIHMLGKWFKKRHKTALYEALEKVKAELMLMGFISFLLTVTQSLISDICIPRSIANTWHPCDQQAEAQKYGQISGRKLVEFSDDDDTTYIPRRSLATSNYDKCQEKASLYSRHQF</sequence>
<evidence type="ECO:0000256" key="7">
    <source>
        <dbReference type="ARBA" id="ARBA00023265"/>
    </source>
</evidence>
<comment type="caution">
    <text evidence="9">The sequence shown here is derived from an EMBL/GenBank/DDBJ whole genome shotgun (WGS) entry which is preliminary data.</text>
</comment>
<evidence type="ECO:0000256" key="1">
    <source>
        <dbReference type="ARBA" id="ARBA00004141"/>
    </source>
</evidence>
<dbReference type="PANTHER" id="PTHR31942">
    <property type="entry name" value="MLO-LIKE PROTEIN 1"/>
    <property type="match status" value="1"/>
</dbReference>
<dbReference type="GO" id="GO:0006952">
    <property type="term" value="P:defense response"/>
    <property type="evidence" value="ECO:0007669"/>
    <property type="project" value="UniProtKB-KW"/>
</dbReference>
<dbReference type="OrthoDB" id="1388414at2759"/>
<gene>
    <name evidence="9" type="ORF">Goklo_002095</name>
</gene>
<organism evidence="9 10">
    <name type="scientific">Gossypium klotzschianum</name>
    <dbReference type="NCBI Taxonomy" id="34286"/>
    <lineage>
        <taxon>Eukaryota</taxon>
        <taxon>Viridiplantae</taxon>
        <taxon>Streptophyta</taxon>
        <taxon>Embryophyta</taxon>
        <taxon>Tracheophyta</taxon>
        <taxon>Spermatophyta</taxon>
        <taxon>Magnoliopsida</taxon>
        <taxon>eudicotyledons</taxon>
        <taxon>Gunneridae</taxon>
        <taxon>Pentapetalae</taxon>
        <taxon>rosids</taxon>
        <taxon>malvids</taxon>
        <taxon>Malvales</taxon>
        <taxon>Malvaceae</taxon>
        <taxon>Malvoideae</taxon>
        <taxon>Gossypium</taxon>
    </lineage>
</organism>
<keyword evidence="7" id="KW-0568">Pathogenesis-related protein</keyword>
<dbReference type="Pfam" id="PF03094">
    <property type="entry name" value="Mlo"/>
    <property type="match status" value="1"/>
</dbReference>
<feature type="transmembrane region" description="Helical" evidence="8">
    <location>
        <begin position="17"/>
        <end position="40"/>
    </location>
</feature>
<protein>
    <recommendedName>
        <fullName evidence="11">MLO-like protein</fullName>
    </recommendedName>
</protein>
<name>A0A7J8VS27_9ROSI</name>
<dbReference type="InterPro" id="IPR004326">
    <property type="entry name" value="Mlo"/>
</dbReference>
<evidence type="ECO:0000256" key="3">
    <source>
        <dbReference type="ARBA" id="ARBA00022692"/>
    </source>
</evidence>
<keyword evidence="3 8" id="KW-0812">Transmembrane</keyword>
<evidence type="ECO:0000256" key="6">
    <source>
        <dbReference type="ARBA" id="ARBA00023136"/>
    </source>
</evidence>
<keyword evidence="4" id="KW-0611">Plant defense</keyword>
<dbReference type="AlphaFoldDB" id="A0A7J8VS27"/>
<evidence type="ECO:0000256" key="5">
    <source>
        <dbReference type="ARBA" id="ARBA00022989"/>
    </source>
</evidence>
<dbReference type="PANTHER" id="PTHR31942:SF84">
    <property type="entry name" value="MLO-LIKE PROTEIN 12"/>
    <property type="match status" value="1"/>
</dbReference>
<comment type="similarity">
    <text evidence="2">Belongs to the MLO family.</text>
</comment>
<dbReference type="EMBL" id="JABFAB010000012">
    <property type="protein sequence ID" value="MBA0665606.1"/>
    <property type="molecule type" value="Genomic_DNA"/>
</dbReference>
<keyword evidence="6 8" id="KW-0472">Membrane</keyword>
<evidence type="ECO:0008006" key="11">
    <source>
        <dbReference type="Google" id="ProtNLM"/>
    </source>
</evidence>
<evidence type="ECO:0000256" key="2">
    <source>
        <dbReference type="ARBA" id="ARBA00006574"/>
    </source>
</evidence>
<dbReference type="GO" id="GO:0016020">
    <property type="term" value="C:membrane"/>
    <property type="evidence" value="ECO:0007669"/>
    <property type="project" value="UniProtKB-SubCell"/>
</dbReference>
<evidence type="ECO:0000313" key="10">
    <source>
        <dbReference type="Proteomes" id="UP000593573"/>
    </source>
</evidence>
<comment type="subcellular location">
    <subcellularLocation>
        <location evidence="1">Membrane</location>
        <topology evidence="1">Multi-pass membrane protein</topology>
    </subcellularLocation>
</comment>
<accession>A0A7J8VS27</accession>
<evidence type="ECO:0000256" key="4">
    <source>
        <dbReference type="ARBA" id="ARBA00022821"/>
    </source>
</evidence>
<keyword evidence="5 8" id="KW-1133">Transmembrane helix</keyword>
<evidence type="ECO:0000256" key="8">
    <source>
        <dbReference type="SAM" id="Phobius"/>
    </source>
</evidence>
<keyword evidence="10" id="KW-1185">Reference proteome</keyword>
<evidence type="ECO:0000313" key="9">
    <source>
        <dbReference type="EMBL" id="MBA0665606.1"/>
    </source>
</evidence>
<proteinExistence type="inferred from homology"/>
<reference evidence="9 10" key="1">
    <citation type="journal article" date="2019" name="Genome Biol. Evol.">
        <title>Insights into the evolution of the New World diploid cottons (Gossypium, subgenus Houzingenia) based on genome sequencing.</title>
        <authorList>
            <person name="Grover C.E."/>
            <person name="Arick M.A. 2nd"/>
            <person name="Thrash A."/>
            <person name="Conover J.L."/>
            <person name="Sanders W.S."/>
            <person name="Peterson D.G."/>
            <person name="Frelichowski J.E."/>
            <person name="Scheffler J.A."/>
            <person name="Scheffler B.E."/>
            <person name="Wendel J.F."/>
        </authorList>
    </citation>
    <scope>NUCLEOTIDE SEQUENCE [LARGE SCALE GENOMIC DNA]</scope>
    <source>
        <strain evidence="9">57</strain>
        <tissue evidence="9">Leaf</tissue>
    </source>
</reference>